<dbReference type="KEGG" id="mpaf:R5R33_17715"/>
<organism evidence="1 2">
    <name type="scientific">Microbulbifer pacificus</name>
    <dbReference type="NCBI Taxonomy" id="407164"/>
    <lineage>
        <taxon>Bacteria</taxon>
        <taxon>Pseudomonadati</taxon>
        <taxon>Pseudomonadota</taxon>
        <taxon>Gammaproteobacteria</taxon>
        <taxon>Cellvibrionales</taxon>
        <taxon>Microbulbiferaceae</taxon>
        <taxon>Microbulbifer</taxon>
    </lineage>
</organism>
<dbReference type="RefSeq" id="WP_318954024.1">
    <property type="nucleotide sequence ID" value="NZ_CP137555.1"/>
</dbReference>
<proteinExistence type="predicted"/>
<evidence type="ECO:0000313" key="1">
    <source>
        <dbReference type="EMBL" id="WOX05554.1"/>
    </source>
</evidence>
<reference evidence="1 2" key="1">
    <citation type="submission" date="2023-10" db="EMBL/GenBank/DDBJ databases">
        <title>Description of Microbulbifer bruguierae sp. nov., isolated from the sediments of mangrove plant Bruguiera sexangula and comparative genomic analyses of the genus Microbulbifer.</title>
        <authorList>
            <person name="Long M."/>
        </authorList>
    </citation>
    <scope>NUCLEOTIDE SEQUENCE [LARGE SCALE GENOMIC DNA]</scope>
    <source>
        <strain evidence="1 2">SPO729</strain>
    </source>
</reference>
<dbReference type="Proteomes" id="UP001302477">
    <property type="component" value="Chromosome"/>
</dbReference>
<sequence>MAKSFNTALITALPAFVLGVWFGYEKGVVNQVAYDAPARIALYDAAIRSDEPKEALRSMAISQAKLMVSLQASGATFSPLLGLPATKGLSYSYDTHSPVVKNYLE</sequence>
<protein>
    <submittedName>
        <fullName evidence="1">Uncharacterized protein</fullName>
    </submittedName>
</protein>
<gene>
    <name evidence="1" type="ORF">R5R33_17715</name>
</gene>
<dbReference type="AlphaFoldDB" id="A0AAU0N1Q0"/>
<keyword evidence="2" id="KW-1185">Reference proteome</keyword>
<dbReference type="EMBL" id="CP137555">
    <property type="protein sequence ID" value="WOX05554.1"/>
    <property type="molecule type" value="Genomic_DNA"/>
</dbReference>
<name>A0AAU0N1Q0_9GAMM</name>
<evidence type="ECO:0000313" key="2">
    <source>
        <dbReference type="Proteomes" id="UP001302477"/>
    </source>
</evidence>
<accession>A0AAU0N1Q0</accession>